<feature type="active site" description="Proton acceptor" evidence="4">
    <location>
        <position position="384"/>
    </location>
</feature>
<dbReference type="InterPro" id="IPR039370">
    <property type="entry name" value="BTF3"/>
</dbReference>
<dbReference type="GO" id="GO:0016740">
    <property type="term" value="F:transferase activity"/>
    <property type="evidence" value="ECO:0007669"/>
    <property type="project" value="UniProtKB-KW"/>
</dbReference>
<dbReference type="Proteomes" id="UP001367676">
    <property type="component" value="Unassembled WGS sequence"/>
</dbReference>
<evidence type="ECO:0000256" key="3">
    <source>
        <dbReference type="ARBA" id="ARBA00023027"/>
    </source>
</evidence>
<reference evidence="9 10" key="1">
    <citation type="submission" date="2024-03" db="EMBL/GenBank/DDBJ databases">
        <title>Adaptation during the transition from Ophiocordyceps entomopathogen to insect associate is accompanied by gene loss and intensified selection.</title>
        <authorList>
            <person name="Ward C.M."/>
            <person name="Onetto C.A."/>
            <person name="Borneman A.R."/>
        </authorList>
    </citation>
    <scope>NUCLEOTIDE SEQUENCE [LARGE SCALE GENOMIC DNA]</scope>
    <source>
        <strain evidence="9">AWRI1</strain>
        <tissue evidence="9">Single Adult Female</tissue>
    </source>
</reference>
<name>A0AAN9TRC4_9HEMI</name>
<keyword evidence="4" id="KW-0479">Metal-binding</keyword>
<dbReference type="CDD" id="cd01408">
    <property type="entry name" value="SIRT1"/>
    <property type="match status" value="1"/>
</dbReference>
<comment type="similarity">
    <text evidence="1 5">Belongs to the NAC-beta family.</text>
</comment>
<comment type="caution">
    <text evidence="9">The sequence shown here is derived from an EMBL/GenBank/DDBJ whole genome shotgun (WGS) entry which is preliminary data.</text>
</comment>
<proteinExistence type="inferred from homology"/>
<dbReference type="InterPro" id="IPR003000">
    <property type="entry name" value="Sirtuin"/>
</dbReference>
<dbReference type="Gene3D" id="3.40.50.1220">
    <property type="entry name" value="TPP-binding domain"/>
    <property type="match status" value="1"/>
</dbReference>
<keyword evidence="2" id="KW-0808">Transferase</keyword>
<evidence type="ECO:0000256" key="5">
    <source>
        <dbReference type="RuleBase" id="RU361272"/>
    </source>
</evidence>
<feature type="domain" description="Deacetylase sirtuin-type" evidence="7">
    <location>
        <begin position="254"/>
        <end position="531"/>
    </location>
</feature>
<dbReference type="Gene3D" id="3.30.1600.10">
    <property type="entry name" value="SIR2/SIRT2 'Small Domain"/>
    <property type="match status" value="1"/>
</dbReference>
<sequence length="565" mass="62854">MNPEKLKKLQAQVRIGGKGTPRRKKKVVHTTAATDDKKLQGSLKKLGVNVIPGIEEVNMMKDDGSVVHFNNPKAQASLAANTFAITGHGETKQITDMLPSILNQLGPEGLSQLKRLATGGMSGSSMVTKATIEEDDEVPELVENFEEACKEEVSKDIKKNGLSFEEFNVCSDRTFFECIMDDNIHEFSEGDIFAADVISNSHDDSLEEDDEGSISASTSDVEPDGPVETVRRFLQQTLGLGILENLNKIKEPPKVLEEASLDGIVKYITSHNCKNIITMAGAGISTSAGIPDFRSPGSGLYDNLQKYNLPYPQAIFEMSFFRENPKPFFVLAKELYPGVFKPTPGHYFIRLLQEKGLLLRHYTQNIDTLERVAGIQFDKLVEAHGSFYTSHCLDCSKVYEQDWMKKKIFSDEIPICENCHGVVKPDIVFFGENLPSTFFEHSQEDFPKCDLLIIMGSSLVVQPFASLKDRVREDCPRLLINRELVGHNELLRALGLSSGLDFDPTTGARDVFWEGLCDDGCQLLADKLGWGDELRELVKLEHKRIDEETFASVQPSAPLLQPESS</sequence>
<dbReference type="InterPro" id="IPR026590">
    <property type="entry name" value="Ssirtuin_cat_dom"/>
</dbReference>
<dbReference type="PANTHER" id="PTHR10351">
    <property type="entry name" value="TRANSCRIPTION FACTOR BTF3 FAMILY MEMBER"/>
    <property type="match status" value="1"/>
</dbReference>
<feature type="binding site" evidence="4">
    <location>
        <position position="416"/>
    </location>
    <ligand>
        <name>Zn(2+)</name>
        <dbReference type="ChEBI" id="CHEBI:29105"/>
    </ligand>
</feature>
<dbReference type="GO" id="GO:0046872">
    <property type="term" value="F:metal ion binding"/>
    <property type="evidence" value="ECO:0007669"/>
    <property type="project" value="UniProtKB-KW"/>
</dbReference>
<dbReference type="SUPFAM" id="SSF52467">
    <property type="entry name" value="DHS-like NAD/FAD-binding domain"/>
    <property type="match status" value="1"/>
</dbReference>
<feature type="region of interest" description="Disordered" evidence="6">
    <location>
        <begin position="203"/>
        <end position="225"/>
    </location>
</feature>
<protein>
    <recommendedName>
        <fullName evidence="5">Transcription factor BTF3</fullName>
    </recommendedName>
</protein>
<dbReference type="InterPro" id="IPR038187">
    <property type="entry name" value="NAC_A/B_dom_sf"/>
</dbReference>
<evidence type="ECO:0000313" key="10">
    <source>
        <dbReference type="Proteomes" id="UP001367676"/>
    </source>
</evidence>
<gene>
    <name evidence="9" type="ORF">V9T40_006760</name>
</gene>
<dbReference type="PROSITE" id="PS50305">
    <property type="entry name" value="SIRTUIN"/>
    <property type="match status" value="1"/>
</dbReference>
<dbReference type="InterPro" id="IPR026591">
    <property type="entry name" value="Sirtuin_cat_small_dom_sf"/>
</dbReference>
<organism evidence="9 10">
    <name type="scientific">Parthenolecanium corni</name>
    <dbReference type="NCBI Taxonomy" id="536013"/>
    <lineage>
        <taxon>Eukaryota</taxon>
        <taxon>Metazoa</taxon>
        <taxon>Ecdysozoa</taxon>
        <taxon>Arthropoda</taxon>
        <taxon>Hexapoda</taxon>
        <taxon>Insecta</taxon>
        <taxon>Pterygota</taxon>
        <taxon>Neoptera</taxon>
        <taxon>Paraneoptera</taxon>
        <taxon>Hemiptera</taxon>
        <taxon>Sternorrhyncha</taxon>
        <taxon>Coccoidea</taxon>
        <taxon>Coccidae</taxon>
        <taxon>Parthenolecanium</taxon>
    </lineage>
</organism>
<feature type="binding site" evidence="4">
    <location>
        <position position="392"/>
    </location>
    <ligand>
        <name>Zn(2+)</name>
        <dbReference type="ChEBI" id="CHEBI:29105"/>
    </ligand>
</feature>
<dbReference type="InterPro" id="IPR029035">
    <property type="entry name" value="DHS-like_NAD/FAD-binding_dom"/>
</dbReference>
<dbReference type="InterPro" id="IPR002715">
    <property type="entry name" value="Nas_poly-pep-assoc_cplx_dom"/>
</dbReference>
<evidence type="ECO:0000256" key="4">
    <source>
        <dbReference type="PROSITE-ProRule" id="PRU00236"/>
    </source>
</evidence>
<dbReference type="Pfam" id="PF02146">
    <property type="entry name" value="SIR2"/>
    <property type="match status" value="1"/>
</dbReference>
<evidence type="ECO:0000256" key="2">
    <source>
        <dbReference type="ARBA" id="ARBA00022679"/>
    </source>
</evidence>
<keyword evidence="3" id="KW-0520">NAD</keyword>
<dbReference type="SMART" id="SM01407">
    <property type="entry name" value="NAC"/>
    <property type="match status" value="1"/>
</dbReference>
<accession>A0AAN9TRC4</accession>
<dbReference type="EMBL" id="JBBCAQ010000007">
    <property type="protein sequence ID" value="KAK7602786.1"/>
    <property type="molecule type" value="Genomic_DNA"/>
</dbReference>
<keyword evidence="4" id="KW-0862">Zinc</keyword>
<evidence type="ECO:0000256" key="6">
    <source>
        <dbReference type="SAM" id="MobiDB-lite"/>
    </source>
</evidence>
<dbReference type="FunFam" id="2.20.70.30:FF:000001">
    <property type="entry name" value="Transcription factor BTF3 homolog"/>
    <property type="match status" value="1"/>
</dbReference>
<dbReference type="CDD" id="cd22055">
    <property type="entry name" value="NAC_BTF3"/>
    <property type="match status" value="1"/>
</dbReference>
<evidence type="ECO:0000259" key="7">
    <source>
        <dbReference type="PROSITE" id="PS50305"/>
    </source>
</evidence>
<keyword evidence="10" id="KW-1185">Reference proteome</keyword>
<evidence type="ECO:0000313" key="9">
    <source>
        <dbReference type="EMBL" id="KAK7602786.1"/>
    </source>
</evidence>
<feature type="domain" description="NAC-A/B" evidence="8">
    <location>
        <begin position="33"/>
        <end position="98"/>
    </location>
</feature>
<dbReference type="Gene3D" id="2.20.70.30">
    <property type="entry name" value="Nascent polypeptide-associated complex domain"/>
    <property type="match status" value="1"/>
</dbReference>
<evidence type="ECO:0000259" key="8">
    <source>
        <dbReference type="PROSITE" id="PS51151"/>
    </source>
</evidence>
<dbReference type="AlphaFoldDB" id="A0AAN9TRC4"/>
<feature type="binding site" evidence="4">
    <location>
        <position position="419"/>
    </location>
    <ligand>
        <name>Zn(2+)</name>
        <dbReference type="ChEBI" id="CHEBI:29105"/>
    </ligand>
</feature>
<dbReference type="Pfam" id="PF01849">
    <property type="entry name" value="NAC"/>
    <property type="match status" value="1"/>
</dbReference>
<dbReference type="GO" id="GO:0070403">
    <property type="term" value="F:NAD+ binding"/>
    <property type="evidence" value="ECO:0007669"/>
    <property type="project" value="InterPro"/>
</dbReference>
<evidence type="ECO:0000256" key="1">
    <source>
        <dbReference type="ARBA" id="ARBA00005296"/>
    </source>
</evidence>
<feature type="binding site" evidence="4">
    <location>
        <position position="395"/>
    </location>
    <ligand>
        <name>Zn(2+)</name>
        <dbReference type="ChEBI" id="CHEBI:29105"/>
    </ligand>
</feature>
<dbReference type="PROSITE" id="PS51151">
    <property type="entry name" value="NAC_AB"/>
    <property type="match status" value="1"/>
</dbReference>